<proteinExistence type="predicted"/>
<gene>
    <name evidence="3" type="ORF">HINF_LOCUS26928</name>
    <name evidence="2" type="ORF">HINF_LOCUS31677</name>
</gene>
<evidence type="ECO:0000313" key="4">
    <source>
        <dbReference type="Proteomes" id="UP001642409"/>
    </source>
</evidence>
<keyword evidence="1" id="KW-1133">Transmembrane helix</keyword>
<name>A0AA86PTT1_9EUKA</name>
<dbReference type="AlphaFoldDB" id="A0AA86PTT1"/>
<dbReference type="Proteomes" id="UP001642409">
    <property type="component" value="Unassembled WGS sequence"/>
</dbReference>
<feature type="transmembrane region" description="Helical" evidence="1">
    <location>
        <begin position="399"/>
        <end position="419"/>
    </location>
</feature>
<feature type="transmembrane region" description="Helical" evidence="1">
    <location>
        <begin position="372"/>
        <end position="392"/>
    </location>
</feature>
<keyword evidence="1" id="KW-0812">Transmembrane</keyword>
<dbReference type="EMBL" id="CATOUU010000721">
    <property type="protein sequence ID" value="CAI9944032.1"/>
    <property type="molecule type" value="Genomic_DNA"/>
</dbReference>
<reference evidence="3 4" key="2">
    <citation type="submission" date="2024-07" db="EMBL/GenBank/DDBJ databases">
        <authorList>
            <person name="Akdeniz Z."/>
        </authorList>
    </citation>
    <scope>NUCLEOTIDE SEQUENCE [LARGE SCALE GENOMIC DNA]</scope>
</reference>
<accession>A0AA86PTT1</accession>
<feature type="transmembrane region" description="Helical" evidence="1">
    <location>
        <begin position="144"/>
        <end position="164"/>
    </location>
</feature>
<evidence type="ECO:0000313" key="3">
    <source>
        <dbReference type="EMBL" id="CAL6019401.1"/>
    </source>
</evidence>
<reference evidence="2" key="1">
    <citation type="submission" date="2023-06" db="EMBL/GenBank/DDBJ databases">
        <authorList>
            <person name="Kurt Z."/>
        </authorList>
    </citation>
    <scope>NUCLEOTIDE SEQUENCE</scope>
</reference>
<feature type="transmembrane region" description="Helical" evidence="1">
    <location>
        <begin position="425"/>
        <end position="446"/>
    </location>
</feature>
<sequence>MANNTLSSDYYEILNQSEEKSNGKMFQKPQYREIKFWNVILMSFLYVIQQMISQSSTAQTKMVLIKFKILTPITYNILYNFVQFMNCTLTNIKLSDKSDIQLLKLGSVIIIIQCCLSICAFIFLQLSPASVSMQVLAGIYGYTAIYLGSASFAIAQVGCFCYLFKSVPNNSSSGLIFSLRNVYHVFFQAQRQFEKSFYSFNVFVHLGLIAVQSIIYYLFAKVLRMPHQRNQNEIVNQELMAENSTTRNQQSEIYYYVSGDAFNSDNQNVTPSIKQWMKFYCRLMFKSTNGLIITIFNILLGVNTFMIDEILKQYFNTLGHVDMTKPINYLHVFFHCEQTLNCACTIILGIFYDCLNAKNYLFRVLQNLNVVFFLYFMIFTIPPIVGLDAAVFSYMYDTMVLFGYGMMILSSMLTTFAIFKGSTVHRIIICVLTSIRYLVIAVFYVIQIWKKNLVDEPYCTVAIIVLSGIVYKLVYQKAINLPK</sequence>
<organism evidence="2">
    <name type="scientific">Hexamita inflata</name>
    <dbReference type="NCBI Taxonomy" id="28002"/>
    <lineage>
        <taxon>Eukaryota</taxon>
        <taxon>Metamonada</taxon>
        <taxon>Diplomonadida</taxon>
        <taxon>Hexamitidae</taxon>
        <taxon>Hexamitinae</taxon>
        <taxon>Hexamita</taxon>
    </lineage>
</organism>
<keyword evidence="4" id="KW-1185">Reference proteome</keyword>
<feature type="transmembrane region" description="Helical" evidence="1">
    <location>
        <begin position="290"/>
        <end position="311"/>
    </location>
</feature>
<evidence type="ECO:0000256" key="1">
    <source>
        <dbReference type="SAM" id="Phobius"/>
    </source>
</evidence>
<comment type="caution">
    <text evidence="2">The sequence shown here is derived from an EMBL/GenBank/DDBJ whole genome shotgun (WGS) entry which is preliminary data.</text>
</comment>
<feature type="transmembrane region" description="Helical" evidence="1">
    <location>
        <begin position="102"/>
        <end position="124"/>
    </location>
</feature>
<feature type="transmembrane region" description="Helical" evidence="1">
    <location>
        <begin position="197"/>
        <end position="219"/>
    </location>
</feature>
<evidence type="ECO:0000313" key="2">
    <source>
        <dbReference type="EMBL" id="CAI9944032.1"/>
    </source>
</evidence>
<feature type="transmembrane region" description="Helical" evidence="1">
    <location>
        <begin position="458"/>
        <end position="475"/>
    </location>
</feature>
<dbReference type="EMBL" id="CAXDID020000083">
    <property type="protein sequence ID" value="CAL6019401.1"/>
    <property type="molecule type" value="Genomic_DNA"/>
</dbReference>
<feature type="transmembrane region" description="Helical" evidence="1">
    <location>
        <begin position="34"/>
        <end position="52"/>
    </location>
</feature>
<feature type="transmembrane region" description="Helical" evidence="1">
    <location>
        <begin position="64"/>
        <end position="82"/>
    </location>
</feature>
<feature type="transmembrane region" description="Helical" evidence="1">
    <location>
        <begin position="332"/>
        <end position="352"/>
    </location>
</feature>
<protein>
    <submittedName>
        <fullName evidence="2">Uncharacterized protein</fullName>
    </submittedName>
</protein>
<keyword evidence="1" id="KW-0472">Membrane</keyword>